<name>A0A392W1F2_9FABA</name>
<reference evidence="1 2" key="1">
    <citation type="journal article" date="2018" name="Front. Plant Sci.">
        <title>Red Clover (Trifolium pratense) and Zigzag Clover (T. medium) - A Picture of Genomic Similarities and Differences.</title>
        <authorList>
            <person name="Dluhosova J."/>
            <person name="Istvanek J."/>
            <person name="Nedelnik J."/>
            <person name="Repkova J."/>
        </authorList>
    </citation>
    <scope>NUCLEOTIDE SEQUENCE [LARGE SCALE GENOMIC DNA]</scope>
    <source>
        <strain evidence="2">cv. 10/8</strain>
        <tissue evidence="1">Leaf</tissue>
    </source>
</reference>
<evidence type="ECO:0000313" key="1">
    <source>
        <dbReference type="EMBL" id="MCI92735.1"/>
    </source>
</evidence>
<keyword evidence="2" id="KW-1185">Reference proteome</keyword>
<feature type="non-terminal residue" evidence="1">
    <location>
        <position position="1"/>
    </location>
</feature>
<feature type="non-terminal residue" evidence="1">
    <location>
        <position position="68"/>
    </location>
</feature>
<dbReference type="Proteomes" id="UP000265520">
    <property type="component" value="Unassembled WGS sequence"/>
</dbReference>
<sequence length="68" mass="7606">HSHRDHGAEVKHNNDDDGVAAIDRSLHRTGPVMFHKVSEHQNASLDTSDQLSYEIVFAKETENAICHS</sequence>
<organism evidence="1 2">
    <name type="scientific">Trifolium medium</name>
    <dbReference type="NCBI Taxonomy" id="97028"/>
    <lineage>
        <taxon>Eukaryota</taxon>
        <taxon>Viridiplantae</taxon>
        <taxon>Streptophyta</taxon>
        <taxon>Embryophyta</taxon>
        <taxon>Tracheophyta</taxon>
        <taxon>Spermatophyta</taxon>
        <taxon>Magnoliopsida</taxon>
        <taxon>eudicotyledons</taxon>
        <taxon>Gunneridae</taxon>
        <taxon>Pentapetalae</taxon>
        <taxon>rosids</taxon>
        <taxon>fabids</taxon>
        <taxon>Fabales</taxon>
        <taxon>Fabaceae</taxon>
        <taxon>Papilionoideae</taxon>
        <taxon>50 kb inversion clade</taxon>
        <taxon>NPAAA clade</taxon>
        <taxon>Hologalegina</taxon>
        <taxon>IRL clade</taxon>
        <taxon>Trifolieae</taxon>
        <taxon>Trifolium</taxon>
    </lineage>
</organism>
<dbReference type="EMBL" id="LXQA011308896">
    <property type="protein sequence ID" value="MCI92735.1"/>
    <property type="molecule type" value="Genomic_DNA"/>
</dbReference>
<comment type="caution">
    <text evidence="1">The sequence shown here is derived from an EMBL/GenBank/DDBJ whole genome shotgun (WGS) entry which is preliminary data.</text>
</comment>
<evidence type="ECO:0000313" key="2">
    <source>
        <dbReference type="Proteomes" id="UP000265520"/>
    </source>
</evidence>
<proteinExistence type="predicted"/>
<dbReference type="AlphaFoldDB" id="A0A392W1F2"/>
<accession>A0A392W1F2</accession>
<protein>
    <submittedName>
        <fullName evidence="1">Uncharacterized protein</fullName>
    </submittedName>
</protein>